<dbReference type="EMBL" id="KB445807">
    <property type="protein sequence ID" value="EMD33071.1"/>
    <property type="molecule type" value="Genomic_DNA"/>
</dbReference>
<sequence>MASAAPSLRSRLSPSAIAQVLEGYNAAGMLLHSEVQCEPVFDLDKIHLWLGWAGRTRTLVTLFDSYVHITAHLDFGLTRIHDAPGMLFLSEHLRLWRPAYEPLPECMHERSLLLDKTIEMFGPDVDRELFRRARHYLSLLRAHSGAPPRRTLVFGELDECLMRLAGLLFGDWPTEDVKGSVEPAPMYEGRRRVDAPRD</sequence>
<evidence type="ECO:0000313" key="1">
    <source>
        <dbReference type="EMBL" id="EMD33071.1"/>
    </source>
</evidence>
<dbReference type="Proteomes" id="UP000016930">
    <property type="component" value="Unassembled WGS sequence"/>
</dbReference>
<organism evidence="1 2">
    <name type="scientific">Ceriporiopsis subvermispora (strain B)</name>
    <name type="common">White-rot fungus</name>
    <name type="synonym">Gelatoporia subvermispora</name>
    <dbReference type="NCBI Taxonomy" id="914234"/>
    <lineage>
        <taxon>Eukaryota</taxon>
        <taxon>Fungi</taxon>
        <taxon>Dikarya</taxon>
        <taxon>Basidiomycota</taxon>
        <taxon>Agaricomycotina</taxon>
        <taxon>Agaricomycetes</taxon>
        <taxon>Polyporales</taxon>
        <taxon>Gelatoporiaceae</taxon>
        <taxon>Gelatoporia</taxon>
    </lineage>
</organism>
<accession>M2R2F4</accession>
<dbReference type="AlphaFoldDB" id="M2R2F4"/>
<dbReference type="HOGENOM" id="CLU_088288_0_0_1"/>
<name>M2R2F4_CERS8</name>
<gene>
    <name evidence="1" type="ORF">CERSUDRAFT_98680</name>
</gene>
<evidence type="ECO:0000313" key="2">
    <source>
        <dbReference type="Proteomes" id="UP000016930"/>
    </source>
</evidence>
<reference evidence="1 2" key="1">
    <citation type="journal article" date="2012" name="Proc. Natl. Acad. Sci. U.S.A.">
        <title>Comparative genomics of Ceriporiopsis subvermispora and Phanerochaete chrysosporium provide insight into selective ligninolysis.</title>
        <authorList>
            <person name="Fernandez-Fueyo E."/>
            <person name="Ruiz-Duenas F.J."/>
            <person name="Ferreira P."/>
            <person name="Floudas D."/>
            <person name="Hibbett D.S."/>
            <person name="Canessa P."/>
            <person name="Larrondo L.F."/>
            <person name="James T.Y."/>
            <person name="Seelenfreund D."/>
            <person name="Lobos S."/>
            <person name="Polanco R."/>
            <person name="Tello M."/>
            <person name="Honda Y."/>
            <person name="Watanabe T."/>
            <person name="Watanabe T."/>
            <person name="Ryu J.S."/>
            <person name="Kubicek C.P."/>
            <person name="Schmoll M."/>
            <person name="Gaskell J."/>
            <person name="Hammel K.E."/>
            <person name="St John F.J."/>
            <person name="Vanden Wymelenberg A."/>
            <person name="Sabat G."/>
            <person name="Splinter BonDurant S."/>
            <person name="Syed K."/>
            <person name="Yadav J.S."/>
            <person name="Doddapaneni H."/>
            <person name="Subramanian V."/>
            <person name="Lavin J.L."/>
            <person name="Oguiza J.A."/>
            <person name="Perez G."/>
            <person name="Pisabarro A.G."/>
            <person name="Ramirez L."/>
            <person name="Santoyo F."/>
            <person name="Master E."/>
            <person name="Coutinho P.M."/>
            <person name="Henrissat B."/>
            <person name="Lombard V."/>
            <person name="Magnuson J.K."/>
            <person name="Kuees U."/>
            <person name="Hori C."/>
            <person name="Igarashi K."/>
            <person name="Samejima M."/>
            <person name="Held B.W."/>
            <person name="Barry K.W."/>
            <person name="LaButti K.M."/>
            <person name="Lapidus A."/>
            <person name="Lindquist E.A."/>
            <person name="Lucas S.M."/>
            <person name="Riley R."/>
            <person name="Salamov A.A."/>
            <person name="Hoffmeister D."/>
            <person name="Schwenk D."/>
            <person name="Hadar Y."/>
            <person name="Yarden O."/>
            <person name="de Vries R.P."/>
            <person name="Wiebenga A."/>
            <person name="Stenlid J."/>
            <person name="Eastwood D."/>
            <person name="Grigoriev I.V."/>
            <person name="Berka R.M."/>
            <person name="Blanchette R.A."/>
            <person name="Kersten P."/>
            <person name="Martinez A.T."/>
            <person name="Vicuna R."/>
            <person name="Cullen D."/>
        </authorList>
    </citation>
    <scope>NUCLEOTIDE SEQUENCE [LARGE SCALE GENOMIC DNA]</scope>
    <source>
        <strain evidence="1 2">B</strain>
    </source>
</reference>
<keyword evidence="2" id="KW-1185">Reference proteome</keyword>
<protein>
    <submittedName>
        <fullName evidence="1">Uncharacterized protein</fullName>
    </submittedName>
</protein>
<proteinExistence type="predicted"/>